<organism evidence="1 2">
    <name type="scientific">Cichorium intybus</name>
    <name type="common">Chicory</name>
    <dbReference type="NCBI Taxonomy" id="13427"/>
    <lineage>
        <taxon>Eukaryota</taxon>
        <taxon>Viridiplantae</taxon>
        <taxon>Streptophyta</taxon>
        <taxon>Embryophyta</taxon>
        <taxon>Tracheophyta</taxon>
        <taxon>Spermatophyta</taxon>
        <taxon>Magnoliopsida</taxon>
        <taxon>eudicotyledons</taxon>
        <taxon>Gunneridae</taxon>
        <taxon>Pentapetalae</taxon>
        <taxon>asterids</taxon>
        <taxon>campanulids</taxon>
        <taxon>Asterales</taxon>
        <taxon>Asteraceae</taxon>
        <taxon>Cichorioideae</taxon>
        <taxon>Cichorieae</taxon>
        <taxon>Cichoriinae</taxon>
        <taxon>Cichorium</taxon>
    </lineage>
</organism>
<evidence type="ECO:0000313" key="1">
    <source>
        <dbReference type="EMBL" id="KAI3764363.1"/>
    </source>
</evidence>
<dbReference type="Proteomes" id="UP001055811">
    <property type="component" value="Linkage Group LG03"/>
</dbReference>
<accession>A0ACB9EZ54</accession>
<name>A0ACB9EZ54_CICIN</name>
<reference evidence="2" key="1">
    <citation type="journal article" date="2022" name="Mol. Ecol. Resour.">
        <title>The genomes of chicory, endive, great burdock and yacon provide insights into Asteraceae palaeo-polyploidization history and plant inulin production.</title>
        <authorList>
            <person name="Fan W."/>
            <person name="Wang S."/>
            <person name="Wang H."/>
            <person name="Wang A."/>
            <person name="Jiang F."/>
            <person name="Liu H."/>
            <person name="Zhao H."/>
            <person name="Xu D."/>
            <person name="Zhang Y."/>
        </authorList>
    </citation>
    <scope>NUCLEOTIDE SEQUENCE [LARGE SCALE GENOMIC DNA]</scope>
    <source>
        <strain evidence="2">cv. Punajuju</strain>
    </source>
</reference>
<comment type="caution">
    <text evidence="1">The sequence shown here is derived from an EMBL/GenBank/DDBJ whole genome shotgun (WGS) entry which is preliminary data.</text>
</comment>
<sequence>MYVHALPLPQLVVLVIIPNLDAPAPFLTEKLLKLIIFCQYVPRVIRISLFYKKVTKISGFLTEKAWAGGAFNFFLYVLASHVVGALCLSSLGQGLKASTFYGEILFADFIAIIGLVLFALLIGNMQKYLQSFSNLTLRVEEMKEKRREAEDLMSHISLPEYLRDRVRKHKHYKWKITKGVELDSFVKGLPRDLRRDIKRHLCLPSLMRVPMFEAMDEHLMDAMCDRLKPVLYTENSYIVREGDPVPEMFFITRGVVDSYTTNGGKIGFFNSTCLRAGDFCGEELLTWALDPATPALPFSTRTVKAVTDLEAFALVADDLMFVAAQFRRLQSRHLRHTFRFYSQQWRTWAACYIQTAWRRHRKKKQEQNRRTEDALTASRVTSSLSFGAAIYVAIFSSNVLRSLRKNQTYNAQLSTLNMQLMLPVKPPQPGFENNATFVTFR</sequence>
<gene>
    <name evidence="1" type="ORF">L2E82_14370</name>
</gene>
<protein>
    <submittedName>
        <fullName evidence="1">Uncharacterized protein</fullName>
    </submittedName>
</protein>
<keyword evidence="2" id="KW-1185">Reference proteome</keyword>
<proteinExistence type="predicted"/>
<dbReference type="EMBL" id="CM042011">
    <property type="protein sequence ID" value="KAI3764363.1"/>
    <property type="molecule type" value="Genomic_DNA"/>
</dbReference>
<reference evidence="1 2" key="2">
    <citation type="journal article" date="2022" name="Mol. Ecol. Resour.">
        <title>The genomes of chicory, endive, great burdock and yacon provide insights into Asteraceae paleo-polyploidization history and plant inulin production.</title>
        <authorList>
            <person name="Fan W."/>
            <person name="Wang S."/>
            <person name="Wang H."/>
            <person name="Wang A."/>
            <person name="Jiang F."/>
            <person name="Liu H."/>
            <person name="Zhao H."/>
            <person name="Xu D."/>
            <person name="Zhang Y."/>
        </authorList>
    </citation>
    <scope>NUCLEOTIDE SEQUENCE [LARGE SCALE GENOMIC DNA]</scope>
    <source>
        <strain evidence="2">cv. Punajuju</strain>
        <tissue evidence="1">Leaves</tissue>
    </source>
</reference>
<evidence type="ECO:0000313" key="2">
    <source>
        <dbReference type="Proteomes" id="UP001055811"/>
    </source>
</evidence>